<sequence length="738" mass="86753">MEKYCLFLNLPFIFYEIIDKIPYLFLYELLREIWDILYADHPRKSWLSTLEVLIQEFLQLFQTIFPENFVPKFHFLLHAARNTAKYGPLKRQMNLRYEAKHHLLKQMSNRCNNFINLPYTISKRIQLRQCYELIDENLLKLNNISGTIRKRRTTSFNLSIQNILFNDRLFAHRDVVHIVKWIIMDNIKFKVGDFFVGFLLGGEEIPIFVKIKYILNMSEQWKFVVQCFDTVTFKQNLWCFEIKPSNNNLIFNKFSMEWNYQDVSYWLMENGFEKFINKFQEEEIDGLSLLNLSSSSIDELLSINTAADIVKKPTIGVKTTFLKKLEILKSDVFSSVDLSTSPSHTSTTTTVLDEISDNSSCTSRNQPTKKFPLNYSLPYFDTAFEKAANNPSIEEFGLRCRKKQQLVKTIRDDVVNTYGIDFYPTSFEFDRMVVSVKNKYPVLTKVFGEDMSLLTSALKQQFSRDRQISGCVSDLLLKKRQSHGHILSGRKLKFVKVDLVSHREYLIEEKQQSEECLMQLFQQAESLRTLVNTTNYDYSEVKAKMDITYPHRQRLVHEMKPVKHILELYPALSVSNLIIREINVHYDPFDGDIIQTLKSNFTKLFNYTDNPQKENITEDERPFFILEHLIMKRYKHSKKLLLNQEVLDAYPMIQVHKNNDSTNYSIIVEYNQLTITTSQVEAVAILIGSYEIFNIEYPKKIRATLEVLHGLSFKKRSFFLAVAAKRFLSEFKINANVK</sequence>
<dbReference type="InterPro" id="IPR042812">
    <property type="entry name" value="SAMD3"/>
</dbReference>
<accession>A0A821UDY1</accession>
<evidence type="ECO:0000313" key="3">
    <source>
        <dbReference type="Proteomes" id="UP000663848"/>
    </source>
</evidence>
<comment type="caution">
    <text evidence="2">The sequence shown here is derived from an EMBL/GenBank/DDBJ whole genome shotgun (WGS) entry which is preliminary data.</text>
</comment>
<dbReference type="PROSITE" id="PS50105">
    <property type="entry name" value="SAM_DOMAIN"/>
    <property type="match status" value="1"/>
</dbReference>
<gene>
    <name evidence="2" type="ORF">QYT958_LOCUS29880</name>
</gene>
<protein>
    <recommendedName>
        <fullName evidence="1">SAM domain-containing protein</fullName>
    </recommendedName>
</protein>
<dbReference type="InterPro" id="IPR001660">
    <property type="entry name" value="SAM"/>
</dbReference>
<dbReference type="Gene3D" id="1.10.150.50">
    <property type="entry name" value="Transcription Factor, Ets-1"/>
    <property type="match status" value="1"/>
</dbReference>
<dbReference type="AlphaFoldDB" id="A0A821UDY1"/>
<name>A0A821UDY1_9BILA</name>
<feature type="domain" description="SAM" evidence="1">
    <location>
        <begin position="258"/>
        <end position="331"/>
    </location>
</feature>
<reference evidence="2" key="1">
    <citation type="submission" date="2021-02" db="EMBL/GenBank/DDBJ databases">
        <authorList>
            <person name="Nowell W R."/>
        </authorList>
    </citation>
    <scope>NUCLEOTIDE SEQUENCE</scope>
</reference>
<evidence type="ECO:0000259" key="1">
    <source>
        <dbReference type="PROSITE" id="PS50105"/>
    </source>
</evidence>
<dbReference type="Pfam" id="PF00536">
    <property type="entry name" value="SAM_1"/>
    <property type="match status" value="1"/>
</dbReference>
<proteinExistence type="predicted"/>
<organism evidence="2 3">
    <name type="scientific">Rotaria socialis</name>
    <dbReference type="NCBI Taxonomy" id="392032"/>
    <lineage>
        <taxon>Eukaryota</taxon>
        <taxon>Metazoa</taxon>
        <taxon>Spiralia</taxon>
        <taxon>Gnathifera</taxon>
        <taxon>Rotifera</taxon>
        <taxon>Eurotatoria</taxon>
        <taxon>Bdelloidea</taxon>
        <taxon>Philodinida</taxon>
        <taxon>Philodinidae</taxon>
        <taxon>Rotaria</taxon>
    </lineage>
</organism>
<dbReference type="Proteomes" id="UP000663848">
    <property type="component" value="Unassembled WGS sequence"/>
</dbReference>
<dbReference type="PANTHER" id="PTHR47302">
    <property type="entry name" value="STERILE ALPHA MOTIF DOMAIN-CONTAINING PROTEIN 3"/>
    <property type="match status" value="1"/>
</dbReference>
<dbReference type="EMBL" id="CAJOBR010009084">
    <property type="protein sequence ID" value="CAF4888111.1"/>
    <property type="molecule type" value="Genomic_DNA"/>
</dbReference>
<dbReference type="SUPFAM" id="SSF47769">
    <property type="entry name" value="SAM/Pointed domain"/>
    <property type="match status" value="1"/>
</dbReference>
<evidence type="ECO:0000313" key="2">
    <source>
        <dbReference type="EMBL" id="CAF4888111.1"/>
    </source>
</evidence>
<dbReference type="PANTHER" id="PTHR47302:SF1">
    <property type="entry name" value="STERILE ALPHA MOTIF DOMAIN-CONTAINING PROTEIN 3"/>
    <property type="match status" value="1"/>
</dbReference>
<dbReference type="InterPro" id="IPR013761">
    <property type="entry name" value="SAM/pointed_sf"/>
</dbReference>